<reference evidence="16" key="1">
    <citation type="submission" date="2017-02" db="EMBL/GenBank/DDBJ databases">
        <authorList>
            <person name="Varghese N."/>
            <person name="Submissions S."/>
        </authorList>
    </citation>
    <scope>NUCLEOTIDE SEQUENCE [LARGE SCALE GENOMIC DNA]</scope>
    <source>
        <strain evidence="16">ATCC 27094</strain>
    </source>
</reference>
<dbReference type="InterPro" id="IPR001460">
    <property type="entry name" value="PCN-bd_Tpept"/>
</dbReference>
<dbReference type="AlphaFoldDB" id="A0A1T4K3U5"/>
<dbReference type="EMBL" id="FUWJ01000001">
    <property type="protein sequence ID" value="SJZ37088.1"/>
    <property type="molecule type" value="Genomic_DNA"/>
</dbReference>
<evidence type="ECO:0000256" key="4">
    <source>
        <dbReference type="ARBA" id="ARBA00022645"/>
    </source>
</evidence>
<dbReference type="InterPro" id="IPR023346">
    <property type="entry name" value="Lysozyme-like_dom_sf"/>
</dbReference>
<feature type="domain" description="Glycosyl transferase family 51" evidence="13">
    <location>
        <begin position="58"/>
        <end position="224"/>
    </location>
</feature>
<evidence type="ECO:0000259" key="13">
    <source>
        <dbReference type="Pfam" id="PF00912"/>
    </source>
</evidence>
<evidence type="ECO:0000256" key="6">
    <source>
        <dbReference type="ARBA" id="ARBA00022676"/>
    </source>
</evidence>
<keyword evidence="16" id="KW-1185">Reference proteome</keyword>
<dbReference type="SUPFAM" id="SSF53955">
    <property type="entry name" value="Lysozyme-like"/>
    <property type="match status" value="1"/>
</dbReference>
<accession>A0A1T4K3U5</accession>
<dbReference type="GO" id="GO:0009252">
    <property type="term" value="P:peptidoglycan biosynthetic process"/>
    <property type="evidence" value="ECO:0007669"/>
    <property type="project" value="UniProtKB-UniPathway"/>
</dbReference>
<evidence type="ECO:0000256" key="9">
    <source>
        <dbReference type="ARBA" id="ARBA00023268"/>
    </source>
</evidence>
<dbReference type="GO" id="GO:0008955">
    <property type="term" value="F:peptidoglycan glycosyltransferase activity"/>
    <property type="evidence" value="ECO:0007669"/>
    <property type="project" value="UniProtKB-EC"/>
</dbReference>
<evidence type="ECO:0000256" key="2">
    <source>
        <dbReference type="ARBA" id="ARBA00007090"/>
    </source>
</evidence>
<evidence type="ECO:0000256" key="11">
    <source>
        <dbReference type="ARBA" id="ARBA00049902"/>
    </source>
</evidence>
<dbReference type="PANTHER" id="PTHR32282:SF15">
    <property type="entry name" value="PENICILLIN-BINDING PROTEIN 1C"/>
    <property type="match status" value="1"/>
</dbReference>
<dbReference type="Proteomes" id="UP000190092">
    <property type="component" value="Unassembled WGS sequence"/>
</dbReference>
<dbReference type="InterPro" id="IPR036950">
    <property type="entry name" value="PBP_transglycosylase"/>
</dbReference>
<evidence type="ECO:0000256" key="10">
    <source>
        <dbReference type="ARBA" id="ARBA00044770"/>
    </source>
</evidence>
<evidence type="ECO:0000256" key="1">
    <source>
        <dbReference type="ARBA" id="ARBA00004752"/>
    </source>
</evidence>
<dbReference type="Gene3D" id="1.10.3810.10">
    <property type="entry name" value="Biosynthetic peptidoglycan transglycosylase-like"/>
    <property type="match status" value="1"/>
</dbReference>
<dbReference type="NCBIfam" id="TIGR02073">
    <property type="entry name" value="PBP_1c"/>
    <property type="match status" value="1"/>
</dbReference>
<feature type="domain" description="Penicillin-binding C-terminal" evidence="14">
    <location>
        <begin position="601"/>
        <end position="673"/>
    </location>
</feature>
<dbReference type="GO" id="GO:0004180">
    <property type="term" value="F:carboxypeptidase activity"/>
    <property type="evidence" value="ECO:0007669"/>
    <property type="project" value="UniProtKB-KW"/>
</dbReference>
<gene>
    <name evidence="15" type="ORF">SAMN02745126_00690</name>
</gene>
<dbReference type="Gene3D" id="3.40.710.10">
    <property type="entry name" value="DD-peptidase/beta-lactamase superfamily"/>
    <property type="match status" value="1"/>
</dbReference>
<dbReference type="GO" id="GO:0030288">
    <property type="term" value="C:outer membrane-bounded periplasmic space"/>
    <property type="evidence" value="ECO:0007669"/>
    <property type="project" value="TreeGrafter"/>
</dbReference>
<comment type="pathway">
    <text evidence="1">Cell wall biogenesis; peptidoglycan biosynthesis.</text>
</comment>
<keyword evidence="8" id="KW-0378">Hydrolase</keyword>
<dbReference type="InterPro" id="IPR012338">
    <property type="entry name" value="Beta-lactam/transpept-like"/>
</dbReference>
<evidence type="ECO:0000313" key="15">
    <source>
        <dbReference type="EMBL" id="SJZ37088.1"/>
    </source>
</evidence>
<name>A0A1T4K3U5_9HYPH</name>
<dbReference type="EC" id="2.4.99.28" evidence="10"/>
<keyword evidence="5" id="KW-0645">Protease</keyword>
<dbReference type="SUPFAM" id="SSF56601">
    <property type="entry name" value="beta-lactamase/transpeptidase-like"/>
    <property type="match status" value="1"/>
</dbReference>
<keyword evidence="9" id="KW-0511">Multifunctional enzyme</keyword>
<dbReference type="Pfam" id="PF00912">
    <property type="entry name" value="Transgly"/>
    <property type="match status" value="1"/>
</dbReference>
<sequence length="680" mass="73618">MGPTVKRLVVSAALAIAVLTTVALALDRLFPPDLSRYQARSTEIVDANGRLLRAFTTTDGKWRLGTTIEDVDPLYLALLKIYEDRRFDSHWGVDPLAATRAAGQWLFRGHIVSGASTLSMQAARLLEPRRRSLVSKMIQSARALQLEWRYSKQDILAIYLTLAPMGGNLEGVRAASLAYFGKEPKQLSAAQAALLVAIPQSPERRRPDRTHRGAEMGRDRVLERGLEHGVIDRALFQRAESEAVPYRRLALPMNAPHLAAWLAAQSPGQVVPTTLRLGLQSSLADLLRDERGQMADKPDIALVAIDNRTGGVVAWVSGSDYFGRAGQVDLVRAHRSPGSALKPLIYALAFDDRTLHPESLVEDVPVRFKDWLPRNFDRGHQGMVTARRALQQSLNVPAVLALERVGPQRFLATLRAAGAAPVLPPSDNGASLGMALGSASVSPLELAGLYSGLANGGLFAPPQIRRDRPRPTPVRLVGPAAAWYVADVLADAPLPEGFASLPVALRERRIAFKTGTSAGFKDAWAAAFSTNWTVVVWVGHADGTTRPGELGRAAALPIVLKAFDRLPAEDNRAAPPPSDVLRVANWRDLPPRMRVLAPVADMAGGPRIAYPPADARLELRPHEAISLAALGGDGRLRWLIDGRPLDGTRWTPDASGQARVAVVDEAGRSSAVTVQIVRRP</sequence>
<evidence type="ECO:0000256" key="8">
    <source>
        <dbReference type="ARBA" id="ARBA00022801"/>
    </source>
</evidence>
<comment type="catalytic activity">
    <reaction evidence="11">
        <text>[GlcNAc-(1-&gt;4)-Mur2Ac(oyl-L-Ala-gamma-D-Glu-L-Lys-D-Ala-D-Ala)](n)-di-trans,octa-cis-undecaprenyl diphosphate + beta-D-GlcNAc-(1-&gt;4)-Mur2Ac(oyl-L-Ala-gamma-D-Glu-L-Lys-D-Ala-D-Ala)-di-trans,octa-cis-undecaprenyl diphosphate = [GlcNAc-(1-&gt;4)-Mur2Ac(oyl-L-Ala-gamma-D-Glu-L-Lys-D-Ala-D-Ala)](n+1)-di-trans,octa-cis-undecaprenyl diphosphate + di-trans,octa-cis-undecaprenyl diphosphate + H(+)</text>
        <dbReference type="Rhea" id="RHEA:23708"/>
        <dbReference type="Rhea" id="RHEA-COMP:9602"/>
        <dbReference type="Rhea" id="RHEA-COMP:9603"/>
        <dbReference type="ChEBI" id="CHEBI:15378"/>
        <dbReference type="ChEBI" id="CHEBI:58405"/>
        <dbReference type="ChEBI" id="CHEBI:60033"/>
        <dbReference type="ChEBI" id="CHEBI:78435"/>
        <dbReference type="EC" id="2.4.99.28"/>
    </reaction>
</comment>
<evidence type="ECO:0000313" key="16">
    <source>
        <dbReference type="Proteomes" id="UP000190092"/>
    </source>
</evidence>
<dbReference type="UniPathway" id="UPA00219"/>
<comment type="similarity">
    <text evidence="3">In the N-terminal section; belongs to the glycosyltransferase 51 family.</text>
</comment>
<proteinExistence type="inferred from homology"/>
<dbReference type="STRING" id="225324.SAMN02745126_00690"/>
<dbReference type="OrthoDB" id="9766909at2"/>
<organism evidence="15 16">
    <name type="scientific">Enhydrobacter aerosaccus</name>
    <dbReference type="NCBI Taxonomy" id="225324"/>
    <lineage>
        <taxon>Bacteria</taxon>
        <taxon>Pseudomonadati</taxon>
        <taxon>Pseudomonadota</taxon>
        <taxon>Alphaproteobacteria</taxon>
        <taxon>Hyphomicrobiales</taxon>
        <taxon>Enhydrobacter</taxon>
    </lineage>
</organism>
<evidence type="ECO:0000256" key="3">
    <source>
        <dbReference type="ARBA" id="ARBA00007739"/>
    </source>
</evidence>
<dbReference type="Pfam" id="PF06832">
    <property type="entry name" value="BiPBP_C"/>
    <property type="match status" value="1"/>
</dbReference>
<dbReference type="PANTHER" id="PTHR32282">
    <property type="entry name" value="BINDING PROTEIN TRANSPEPTIDASE, PUTATIVE-RELATED"/>
    <property type="match status" value="1"/>
</dbReference>
<feature type="domain" description="Penicillin-binding protein transpeptidase" evidence="12">
    <location>
        <begin position="301"/>
        <end position="534"/>
    </location>
</feature>
<dbReference type="Pfam" id="PF00905">
    <property type="entry name" value="Transpeptidase"/>
    <property type="match status" value="1"/>
</dbReference>
<dbReference type="InterPro" id="IPR050396">
    <property type="entry name" value="Glycosyltr_51/Transpeptidase"/>
</dbReference>
<dbReference type="GO" id="GO:0006508">
    <property type="term" value="P:proteolysis"/>
    <property type="evidence" value="ECO:0007669"/>
    <property type="project" value="UniProtKB-KW"/>
</dbReference>
<keyword evidence="4" id="KW-0121">Carboxypeptidase</keyword>
<keyword evidence="7" id="KW-0808">Transferase</keyword>
<evidence type="ECO:0000256" key="5">
    <source>
        <dbReference type="ARBA" id="ARBA00022670"/>
    </source>
</evidence>
<protein>
    <recommendedName>
        <fullName evidence="10">peptidoglycan glycosyltransferase</fullName>
        <ecNumber evidence="10">2.4.99.28</ecNumber>
    </recommendedName>
</protein>
<dbReference type="GO" id="GO:0008658">
    <property type="term" value="F:penicillin binding"/>
    <property type="evidence" value="ECO:0007669"/>
    <property type="project" value="InterPro"/>
</dbReference>
<dbReference type="InterPro" id="IPR001264">
    <property type="entry name" value="Glyco_trans_51"/>
</dbReference>
<evidence type="ECO:0000256" key="7">
    <source>
        <dbReference type="ARBA" id="ARBA00022679"/>
    </source>
</evidence>
<evidence type="ECO:0000259" key="14">
    <source>
        <dbReference type="Pfam" id="PF06832"/>
    </source>
</evidence>
<keyword evidence="6" id="KW-0328">Glycosyltransferase</keyword>
<comment type="similarity">
    <text evidence="2">In the C-terminal section; belongs to the transpeptidase family.</text>
</comment>
<dbReference type="InterPro" id="IPR011815">
    <property type="entry name" value="PBP_1c"/>
</dbReference>
<evidence type="ECO:0000259" key="12">
    <source>
        <dbReference type="Pfam" id="PF00905"/>
    </source>
</evidence>
<dbReference type="InterPro" id="IPR009647">
    <property type="entry name" value="PBP_C"/>
</dbReference>